<dbReference type="Proteomes" id="UP000522313">
    <property type="component" value="Unassembled WGS sequence"/>
</dbReference>
<evidence type="ECO:0000313" key="4">
    <source>
        <dbReference type="EMBL" id="MBB6505008.1"/>
    </source>
</evidence>
<accession>A0A7X0MPZ2</accession>
<dbReference type="EMBL" id="JACHBT010000009">
    <property type="protein sequence ID" value="MBB6505008.1"/>
    <property type="molecule type" value="Genomic_DNA"/>
</dbReference>
<reference evidence="4 5" key="2">
    <citation type="submission" date="2020-08" db="EMBL/GenBank/DDBJ databases">
        <authorList>
            <person name="Partida-Martinez L."/>
            <person name="Huntemann M."/>
            <person name="Clum A."/>
            <person name="Wang J."/>
            <person name="Palaniappan K."/>
            <person name="Ritter S."/>
            <person name="Chen I.-M."/>
            <person name="Stamatis D."/>
            <person name="Reddy T."/>
            <person name="O'Malley R."/>
            <person name="Daum C."/>
            <person name="Shapiro N."/>
            <person name="Ivanova N."/>
            <person name="Kyrpides N."/>
            <person name="Woyke T."/>
        </authorList>
    </citation>
    <scope>NUCLEOTIDE SEQUENCE [LARGE SCALE GENOMIC DNA]</scope>
    <source>
        <strain evidence="4 5">AS3.13</strain>
    </source>
</reference>
<feature type="transmembrane region" description="Helical" evidence="2">
    <location>
        <begin position="162"/>
        <end position="182"/>
    </location>
</feature>
<evidence type="ECO:0000313" key="5">
    <source>
        <dbReference type="Proteomes" id="UP000522313"/>
    </source>
</evidence>
<feature type="transmembrane region" description="Helical" evidence="2">
    <location>
        <begin position="223"/>
        <end position="243"/>
    </location>
</feature>
<keyword evidence="2" id="KW-0812">Transmembrane</keyword>
<comment type="caution">
    <text evidence="4">The sequence shown here is derived from an EMBL/GenBank/DDBJ whole genome shotgun (WGS) entry which is preliminary data.</text>
</comment>
<keyword evidence="4" id="KW-0808">Transferase</keyword>
<dbReference type="Pfam" id="PF07786">
    <property type="entry name" value="HGSNAT_cat"/>
    <property type="match status" value="1"/>
</dbReference>
<feature type="region of interest" description="Disordered" evidence="1">
    <location>
        <begin position="1"/>
        <end position="26"/>
    </location>
</feature>
<keyword evidence="2" id="KW-1133">Transmembrane helix</keyword>
<feature type="transmembrane region" description="Helical" evidence="2">
    <location>
        <begin position="73"/>
        <end position="93"/>
    </location>
</feature>
<dbReference type="InterPro" id="IPR012429">
    <property type="entry name" value="HGSNAT_cat"/>
</dbReference>
<dbReference type="AlphaFoldDB" id="A0A7X0MPZ2"/>
<name>A0A7X0MPZ2_9SPHN</name>
<keyword evidence="2" id="KW-0472">Membrane</keyword>
<organism evidence="4 5">
    <name type="scientific">Sphingomonas endophytica</name>
    <dbReference type="NCBI Taxonomy" id="869719"/>
    <lineage>
        <taxon>Bacteria</taxon>
        <taxon>Pseudomonadati</taxon>
        <taxon>Pseudomonadota</taxon>
        <taxon>Alphaproteobacteria</taxon>
        <taxon>Sphingomonadales</taxon>
        <taxon>Sphingomonadaceae</taxon>
        <taxon>Sphingomonas</taxon>
    </lineage>
</organism>
<dbReference type="PANTHER" id="PTHR31061">
    <property type="entry name" value="LD22376P"/>
    <property type="match status" value="1"/>
</dbReference>
<feature type="transmembrane region" description="Helical" evidence="2">
    <location>
        <begin position="325"/>
        <end position="343"/>
    </location>
</feature>
<dbReference type="RefSeq" id="WP_184505577.1">
    <property type="nucleotide sequence ID" value="NZ_JACHBT010000009.1"/>
</dbReference>
<feature type="domain" description="Heparan-alpha-glucosaminide N-acetyltransferase catalytic" evidence="3">
    <location>
        <begin position="29"/>
        <end position="171"/>
    </location>
</feature>
<feature type="transmembrane region" description="Helical" evidence="2">
    <location>
        <begin position="283"/>
        <end position="304"/>
    </location>
</feature>
<gene>
    <name evidence="4" type="ORF">F4693_001989</name>
</gene>
<evidence type="ECO:0000259" key="3">
    <source>
        <dbReference type="Pfam" id="PF07786"/>
    </source>
</evidence>
<proteinExistence type="predicted"/>
<keyword evidence="4" id="KW-0012">Acyltransferase</keyword>
<evidence type="ECO:0000256" key="2">
    <source>
        <dbReference type="SAM" id="Phobius"/>
    </source>
</evidence>
<sequence>MAAATESVVTPPGPTATGPRDPHDRAGRRLRSLDLLRGVTVAGMITVNATAGVQSLDKPVFATLLHADWVGFTLADTVFPAFLTMVGVSIAIASRGDAASAAATRRVLARAGRMILLGLLLGHMFFLADFHKHGVRLPGVLQRIGIVFAICALLYPRMTTRARAIAAGALLLGYWGLCLLPVPGGGTTDLWVPGDNFVSWVDRLVLGEWRYVKGPSGYDPEGVLGTLPALAQALLGTLAGDWLRRGLPVDRSAKALLVAGLGSIVAGLAWGMVFPIAKNLWTSSFVLLSTGITMVLLGLFHKWFDRDDRPARKGDFFGSFGRNAIAAYVLHEVASIILTGDAIQLPFKWLAPLVGTQVAALAPVALFVAIVWYPIAYMDRRGWYLRA</sequence>
<feature type="transmembrane region" description="Helical" evidence="2">
    <location>
        <begin position="255"/>
        <end position="277"/>
    </location>
</feature>
<feature type="transmembrane region" description="Helical" evidence="2">
    <location>
        <begin position="35"/>
        <end position="53"/>
    </location>
</feature>
<feature type="transmembrane region" description="Helical" evidence="2">
    <location>
        <begin position="349"/>
        <end position="376"/>
    </location>
</feature>
<feature type="transmembrane region" description="Helical" evidence="2">
    <location>
        <begin position="137"/>
        <end position="155"/>
    </location>
</feature>
<reference evidence="4 5" key="1">
    <citation type="submission" date="2020-08" db="EMBL/GenBank/DDBJ databases">
        <title>The Agave Microbiome: Exploring the role of microbial communities in plant adaptations to desert environments.</title>
        <authorList>
            <person name="Partida-Martinez L.P."/>
        </authorList>
    </citation>
    <scope>NUCLEOTIDE SEQUENCE [LARGE SCALE GENOMIC DNA]</scope>
    <source>
        <strain evidence="4 5">AS3.13</strain>
    </source>
</reference>
<dbReference type="PANTHER" id="PTHR31061:SF24">
    <property type="entry name" value="LD22376P"/>
    <property type="match status" value="1"/>
</dbReference>
<evidence type="ECO:0000256" key="1">
    <source>
        <dbReference type="SAM" id="MobiDB-lite"/>
    </source>
</evidence>
<dbReference type="GO" id="GO:0016746">
    <property type="term" value="F:acyltransferase activity"/>
    <property type="evidence" value="ECO:0007669"/>
    <property type="project" value="UniProtKB-KW"/>
</dbReference>
<feature type="transmembrane region" description="Helical" evidence="2">
    <location>
        <begin position="114"/>
        <end position="131"/>
    </location>
</feature>
<protein>
    <submittedName>
        <fullName evidence="4">Putative acyltransferase</fullName>
    </submittedName>
</protein>